<keyword evidence="5" id="KW-0808">Transferase</keyword>
<dbReference type="AlphaFoldDB" id="A0A401UTK5"/>
<dbReference type="Gene3D" id="3.30.565.10">
    <property type="entry name" value="Histidine kinase-like ATPase, C-terminal domain"/>
    <property type="match status" value="1"/>
</dbReference>
<dbReference type="PANTHER" id="PTHR43065:SF46">
    <property type="entry name" value="C4-DICARBOXYLATE TRANSPORT SENSOR PROTEIN DCTB"/>
    <property type="match status" value="1"/>
</dbReference>
<proteinExistence type="predicted"/>
<sequence>MKYINNDLYKDGKSSLCIGTDVLNINNLPKIIKKYIYDALINGEKIIFFTDDIFYKNIGKNFNSDEEFIRYNINIGNFKIKTYNITAFHYEYKEFIDIIDIISASKQKLKIIWDFKNVIKRAYKLETVIKCVEKIIECSKDNVSNMVYIENSGYSFNRLYRFTDLFEKLIIIDRNKEMEFRSKDEIEKAIWMLQSNSQLKYQNKNLVLFNDVFSNIPKSTDENEFKKIIMSKIKDVCDVDFCILSSSLKEQENIIAMDSYYGISKKHKYYLVNDAEIIKYINKSNQIISRDNVDILLNLSEVVDSKLADKFKLMGIVSYMAIAVEYYDIAKGVIWIGRYENNRELSKNNIEHLKSICKTAFYLIQEQKRFCDMQNRLIQNEKLKAMGEMAAGITHDINNILTPILGSVQLLKDTVQEKENLKLLSVIEICAYDGMNITNKVKKLTKKYNDDDFQTFSIDGAIKDAIDLTKSKWLTESVFKGIKINIIKSLKSNEIVKGNITEIREVFINIITNAVDAMPKGGTIEVITKNKDNRVIIEIRDNGMGMNIDIQKRIFEPFFTTKGNNGSGLGLSISYNIILSHSGSMKIESEENVGTSFIVKLPICENMVKNYDEISRNVIEFQGNVLIIDDQEQVRNVVASMIKSIAKCKIKTCGCEDLDSELNRRKYDIIVCDFTMPIINGLQVAQKIKEINKHIYFCLMTGWVGSFDDQEMDNVDFVLNKPINKDSLKQMFFDYKASF</sequence>
<dbReference type="InterPro" id="IPR036097">
    <property type="entry name" value="HisK_dim/P_sf"/>
</dbReference>
<evidence type="ECO:0000256" key="8">
    <source>
        <dbReference type="ARBA" id="ARBA00022840"/>
    </source>
</evidence>
<dbReference type="GO" id="GO:0000155">
    <property type="term" value="F:phosphorelay sensor kinase activity"/>
    <property type="evidence" value="ECO:0007669"/>
    <property type="project" value="InterPro"/>
</dbReference>
<keyword evidence="4 11" id="KW-0597">Phosphoprotein</keyword>
<feature type="domain" description="Histidine kinase" evidence="12">
    <location>
        <begin position="392"/>
        <end position="605"/>
    </location>
</feature>
<dbReference type="EMBL" id="BHYK01000043">
    <property type="protein sequence ID" value="GCD12844.1"/>
    <property type="molecule type" value="Genomic_DNA"/>
</dbReference>
<name>A0A401UTK5_9CLOT</name>
<dbReference type="SMART" id="SM00448">
    <property type="entry name" value="REC"/>
    <property type="match status" value="1"/>
</dbReference>
<evidence type="ECO:0000256" key="4">
    <source>
        <dbReference type="ARBA" id="ARBA00022553"/>
    </source>
</evidence>
<evidence type="ECO:0000313" key="14">
    <source>
        <dbReference type="EMBL" id="GCD12844.1"/>
    </source>
</evidence>
<dbReference type="Gene3D" id="1.10.287.130">
    <property type="match status" value="1"/>
</dbReference>
<evidence type="ECO:0000313" key="15">
    <source>
        <dbReference type="Proteomes" id="UP000287872"/>
    </source>
</evidence>
<protein>
    <recommendedName>
        <fullName evidence="3">Stage 0 sporulation protein A homolog</fullName>
        <ecNumber evidence="2">2.7.13.3</ecNumber>
    </recommendedName>
</protein>
<evidence type="ECO:0000259" key="12">
    <source>
        <dbReference type="PROSITE" id="PS50109"/>
    </source>
</evidence>
<feature type="modified residue" description="4-aspartylphosphate" evidence="11">
    <location>
        <position position="673"/>
    </location>
</feature>
<evidence type="ECO:0000256" key="10">
    <source>
        <dbReference type="ARBA" id="ARBA00024867"/>
    </source>
</evidence>
<dbReference type="EC" id="2.7.13.3" evidence="2"/>
<evidence type="ECO:0000256" key="3">
    <source>
        <dbReference type="ARBA" id="ARBA00018672"/>
    </source>
</evidence>
<feature type="domain" description="Response regulatory" evidence="13">
    <location>
        <begin position="624"/>
        <end position="736"/>
    </location>
</feature>
<dbReference type="PROSITE" id="PS50109">
    <property type="entry name" value="HIS_KIN"/>
    <property type="match status" value="1"/>
</dbReference>
<dbReference type="InterPro" id="IPR036890">
    <property type="entry name" value="HATPase_C_sf"/>
</dbReference>
<dbReference type="GO" id="GO:0005524">
    <property type="term" value="F:ATP binding"/>
    <property type="evidence" value="ECO:0007669"/>
    <property type="project" value="UniProtKB-KW"/>
</dbReference>
<accession>A0A401UTK5</accession>
<dbReference type="InterPro" id="IPR011006">
    <property type="entry name" value="CheY-like_superfamily"/>
</dbReference>
<evidence type="ECO:0000256" key="2">
    <source>
        <dbReference type="ARBA" id="ARBA00012438"/>
    </source>
</evidence>
<dbReference type="SUPFAM" id="SSF47384">
    <property type="entry name" value="Homodimeric domain of signal transducing histidine kinase"/>
    <property type="match status" value="1"/>
</dbReference>
<dbReference type="RefSeq" id="WP_185732915.1">
    <property type="nucleotide sequence ID" value="NZ_BHYK01000043.1"/>
</dbReference>
<dbReference type="CDD" id="cd00156">
    <property type="entry name" value="REC"/>
    <property type="match status" value="1"/>
</dbReference>
<dbReference type="InterPro" id="IPR003594">
    <property type="entry name" value="HATPase_dom"/>
</dbReference>
<dbReference type="CDD" id="cd00082">
    <property type="entry name" value="HisKA"/>
    <property type="match status" value="1"/>
</dbReference>
<keyword evidence="6" id="KW-0547">Nucleotide-binding</keyword>
<dbReference type="SMART" id="SM00388">
    <property type="entry name" value="HisKA"/>
    <property type="match status" value="1"/>
</dbReference>
<keyword evidence="7" id="KW-0418">Kinase</keyword>
<dbReference type="Proteomes" id="UP000287872">
    <property type="component" value="Unassembled WGS sequence"/>
</dbReference>
<evidence type="ECO:0000256" key="1">
    <source>
        <dbReference type="ARBA" id="ARBA00000085"/>
    </source>
</evidence>
<organism evidence="14 15">
    <name type="scientific">Clostridium tagluense</name>
    <dbReference type="NCBI Taxonomy" id="360422"/>
    <lineage>
        <taxon>Bacteria</taxon>
        <taxon>Bacillati</taxon>
        <taxon>Bacillota</taxon>
        <taxon>Clostridia</taxon>
        <taxon>Eubacteriales</taxon>
        <taxon>Clostridiaceae</taxon>
        <taxon>Clostridium</taxon>
    </lineage>
</organism>
<dbReference type="SUPFAM" id="SSF55874">
    <property type="entry name" value="ATPase domain of HSP90 chaperone/DNA topoisomerase II/histidine kinase"/>
    <property type="match status" value="1"/>
</dbReference>
<dbReference type="InterPro" id="IPR003661">
    <property type="entry name" value="HisK_dim/P_dom"/>
</dbReference>
<comment type="catalytic activity">
    <reaction evidence="1">
        <text>ATP + protein L-histidine = ADP + protein N-phospho-L-histidine.</text>
        <dbReference type="EC" id="2.7.13.3"/>
    </reaction>
</comment>
<evidence type="ECO:0000256" key="6">
    <source>
        <dbReference type="ARBA" id="ARBA00022741"/>
    </source>
</evidence>
<keyword evidence="8" id="KW-0067">ATP-binding</keyword>
<comment type="caution">
    <text evidence="14">The sequence shown here is derived from an EMBL/GenBank/DDBJ whole genome shotgun (WGS) entry which is preliminary data.</text>
</comment>
<dbReference type="PANTHER" id="PTHR43065">
    <property type="entry name" value="SENSOR HISTIDINE KINASE"/>
    <property type="match status" value="1"/>
</dbReference>
<keyword evidence="15" id="KW-1185">Reference proteome</keyword>
<comment type="function">
    <text evidence="10">May play the central regulatory role in sporulation. It may be an element of the effector pathway responsible for the activation of sporulation genes in response to nutritional stress. Spo0A may act in concert with spo0H (a sigma factor) to control the expression of some genes that are critical to the sporulation process.</text>
</comment>
<evidence type="ECO:0000256" key="9">
    <source>
        <dbReference type="ARBA" id="ARBA00023012"/>
    </source>
</evidence>
<reference evidence="14 15" key="1">
    <citation type="submission" date="2018-11" db="EMBL/GenBank/DDBJ databases">
        <title>Genome sequencing and assembly of Clostridium tagluense strain A121.</title>
        <authorList>
            <person name="Murakami T."/>
            <person name="Segawa T."/>
            <person name="Shcherbakova V.A."/>
            <person name="Mori H."/>
            <person name="Yoshimura Y."/>
        </authorList>
    </citation>
    <scope>NUCLEOTIDE SEQUENCE [LARGE SCALE GENOMIC DNA]</scope>
    <source>
        <strain evidence="14 15">A121</strain>
    </source>
</reference>
<keyword evidence="9" id="KW-0902">Two-component regulatory system</keyword>
<dbReference type="InterPro" id="IPR004358">
    <property type="entry name" value="Sig_transdc_His_kin-like_C"/>
</dbReference>
<dbReference type="Gene3D" id="3.40.50.2300">
    <property type="match status" value="1"/>
</dbReference>
<evidence type="ECO:0000256" key="7">
    <source>
        <dbReference type="ARBA" id="ARBA00022777"/>
    </source>
</evidence>
<dbReference type="SUPFAM" id="SSF52172">
    <property type="entry name" value="CheY-like"/>
    <property type="match status" value="1"/>
</dbReference>
<dbReference type="PROSITE" id="PS50110">
    <property type="entry name" value="RESPONSE_REGULATORY"/>
    <property type="match status" value="1"/>
</dbReference>
<dbReference type="PRINTS" id="PR00344">
    <property type="entry name" value="BCTRLSENSOR"/>
</dbReference>
<evidence type="ECO:0000256" key="11">
    <source>
        <dbReference type="PROSITE-ProRule" id="PRU00169"/>
    </source>
</evidence>
<evidence type="ECO:0000259" key="13">
    <source>
        <dbReference type="PROSITE" id="PS50110"/>
    </source>
</evidence>
<dbReference type="Pfam" id="PF00512">
    <property type="entry name" value="HisKA"/>
    <property type="match status" value="1"/>
</dbReference>
<dbReference type="SMART" id="SM00387">
    <property type="entry name" value="HATPase_c"/>
    <property type="match status" value="1"/>
</dbReference>
<dbReference type="Pfam" id="PF00072">
    <property type="entry name" value="Response_reg"/>
    <property type="match status" value="1"/>
</dbReference>
<evidence type="ECO:0000256" key="5">
    <source>
        <dbReference type="ARBA" id="ARBA00022679"/>
    </source>
</evidence>
<gene>
    <name evidence="14" type="ORF">Ctaglu_44670</name>
</gene>
<dbReference type="Pfam" id="PF02518">
    <property type="entry name" value="HATPase_c"/>
    <property type="match status" value="1"/>
</dbReference>
<dbReference type="InterPro" id="IPR001789">
    <property type="entry name" value="Sig_transdc_resp-reg_receiver"/>
</dbReference>
<dbReference type="InterPro" id="IPR005467">
    <property type="entry name" value="His_kinase_dom"/>
</dbReference>